<protein>
    <submittedName>
        <fullName evidence="2">Uncharacterized protein</fullName>
    </submittedName>
</protein>
<evidence type="ECO:0000313" key="3">
    <source>
        <dbReference type="Proteomes" id="UP000184063"/>
    </source>
</evidence>
<dbReference type="EMBL" id="KV878249">
    <property type="protein sequence ID" value="OJZ82017.1"/>
    <property type="molecule type" value="Genomic_DNA"/>
</dbReference>
<feature type="transmembrane region" description="Helical" evidence="1">
    <location>
        <begin position="34"/>
        <end position="50"/>
    </location>
</feature>
<keyword evidence="1" id="KW-0812">Transmembrane</keyword>
<dbReference type="Proteomes" id="UP000184063">
    <property type="component" value="Unassembled WGS sequence"/>
</dbReference>
<accession>A0A1M3T5I7</accession>
<proteinExistence type="predicted"/>
<evidence type="ECO:0000256" key="1">
    <source>
        <dbReference type="SAM" id="Phobius"/>
    </source>
</evidence>
<keyword evidence="1" id="KW-0472">Membrane</keyword>
<sequence length="87" mass="9835">MVSLSIAFLFNIPNRLSKINFSPNKAYTGRDQPLGYLLGVFIFVAMIYFSSAVASWAYMMISLTLAIITEFPSALSFDFCRQHGVRR</sequence>
<dbReference type="AlphaFoldDB" id="A0A1M3T5I7"/>
<evidence type="ECO:0000313" key="2">
    <source>
        <dbReference type="EMBL" id="OJZ82017.1"/>
    </source>
</evidence>
<gene>
    <name evidence="2" type="ORF">ASPFODRAFT_370145</name>
</gene>
<name>A0A1M3T5I7_ASPLC</name>
<organism evidence="2 3">
    <name type="scientific">Aspergillus luchuensis (strain CBS 106.47)</name>
    <dbReference type="NCBI Taxonomy" id="1137211"/>
    <lineage>
        <taxon>Eukaryota</taxon>
        <taxon>Fungi</taxon>
        <taxon>Dikarya</taxon>
        <taxon>Ascomycota</taxon>
        <taxon>Pezizomycotina</taxon>
        <taxon>Eurotiomycetes</taxon>
        <taxon>Eurotiomycetidae</taxon>
        <taxon>Eurotiales</taxon>
        <taxon>Aspergillaceae</taxon>
        <taxon>Aspergillus</taxon>
        <taxon>Aspergillus subgen. Circumdati</taxon>
    </lineage>
</organism>
<keyword evidence="1" id="KW-1133">Transmembrane helix</keyword>
<reference evidence="3" key="1">
    <citation type="journal article" date="2017" name="Genome Biol.">
        <title>Comparative genomics reveals high biological diversity and specific adaptations in the industrially and medically important fungal genus Aspergillus.</title>
        <authorList>
            <person name="de Vries R.P."/>
            <person name="Riley R."/>
            <person name="Wiebenga A."/>
            <person name="Aguilar-Osorio G."/>
            <person name="Amillis S."/>
            <person name="Uchima C.A."/>
            <person name="Anderluh G."/>
            <person name="Asadollahi M."/>
            <person name="Askin M."/>
            <person name="Barry K."/>
            <person name="Battaglia E."/>
            <person name="Bayram O."/>
            <person name="Benocci T."/>
            <person name="Braus-Stromeyer S.A."/>
            <person name="Caldana C."/>
            <person name="Canovas D."/>
            <person name="Cerqueira G.C."/>
            <person name="Chen F."/>
            <person name="Chen W."/>
            <person name="Choi C."/>
            <person name="Clum A."/>
            <person name="Dos Santos R.A."/>
            <person name="Damasio A.R."/>
            <person name="Diallinas G."/>
            <person name="Emri T."/>
            <person name="Fekete E."/>
            <person name="Flipphi M."/>
            <person name="Freyberg S."/>
            <person name="Gallo A."/>
            <person name="Gournas C."/>
            <person name="Habgood R."/>
            <person name="Hainaut M."/>
            <person name="Harispe M.L."/>
            <person name="Henrissat B."/>
            <person name="Hilden K.S."/>
            <person name="Hope R."/>
            <person name="Hossain A."/>
            <person name="Karabika E."/>
            <person name="Karaffa L."/>
            <person name="Karanyi Z."/>
            <person name="Krasevec N."/>
            <person name="Kuo A."/>
            <person name="Kusch H."/>
            <person name="LaButti K."/>
            <person name="Lagendijk E.L."/>
            <person name="Lapidus A."/>
            <person name="Levasseur A."/>
            <person name="Lindquist E."/>
            <person name="Lipzen A."/>
            <person name="Logrieco A.F."/>
            <person name="MacCabe A."/>
            <person name="Maekelae M.R."/>
            <person name="Malavazi I."/>
            <person name="Melin P."/>
            <person name="Meyer V."/>
            <person name="Mielnichuk N."/>
            <person name="Miskei M."/>
            <person name="Molnar A.P."/>
            <person name="Mule G."/>
            <person name="Ngan C.Y."/>
            <person name="Orejas M."/>
            <person name="Orosz E."/>
            <person name="Ouedraogo J.P."/>
            <person name="Overkamp K.M."/>
            <person name="Park H.-S."/>
            <person name="Perrone G."/>
            <person name="Piumi F."/>
            <person name="Punt P.J."/>
            <person name="Ram A.F."/>
            <person name="Ramon A."/>
            <person name="Rauscher S."/>
            <person name="Record E."/>
            <person name="Riano-Pachon D.M."/>
            <person name="Robert V."/>
            <person name="Roehrig J."/>
            <person name="Ruller R."/>
            <person name="Salamov A."/>
            <person name="Salih N.S."/>
            <person name="Samson R.A."/>
            <person name="Sandor E."/>
            <person name="Sanguinetti M."/>
            <person name="Schuetze T."/>
            <person name="Sepcic K."/>
            <person name="Shelest E."/>
            <person name="Sherlock G."/>
            <person name="Sophianopoulou V."/>
            <person name="Squina F.M."/>
            <person name="Sun H."/>
            <person name="Susca A."/>
            <person name="Todd R.B."/>
            <person name="Tsang A."/>
            <person name="Unkles S.E."/>
            <person name="van de Wiele N."/>
            <person name="van Rossen-Uffink D."/>
            <person name="Oliveira J.V."/>
            <person name="Vesth T.C."/>
            <person name="Visser J."/>
            <person name="Yu J.-H."/>
            <person name="Zhou M."/>
            <person name="Andersen M.R."/>
            <person name="Archer D.B."/>
            <person name="Baker S.E."/>
            <person name="Benoit I."/>
            <person name="Brakhage A.A."/>
            <person name="Braus G.H."/>
            <person name="Fischer R."/>
            <person name="Frisvad J.C."/>
            <person name="Goldman G.H."/>
            <person name="Houbraken J."/>
            <person name="Oakley B."/>
            <person name="Pocsi I."/>
            <person name="Scazzocchio C."/>
            <person name="Seiboth B."/>
            <person name="vanKuyk P.A."/>
            <person name="Wortman J."/>
            <person name="Dyer P.S."/>
            <person name="Grigoriev I.V."/>
        </authorList>
    </citation>
    <scope>NUCLEOTIDE SEQUENCE [LARGE SCALE GENOMIC DNA]</scope>
    <source>
        <strain evidence="3">CBS 106.47</strain>
    </source>
</reference>
<dbReference type="VEuPathDB" id="FungiDB:ASPFODRAFT_370145"/>